<gene>
    <name evidence="1" type="ORF">CQ13_28770</name>
</gene>
<accession>A0A0R3MR70</accession>
<keyword evidence="2" id="KW-1185">Reference proteome</keyword>
<dbReference type="AlphaFoldDB" id="A0A0R3MR70"/>
<dbReference type="EMBL" id="LLYA01000163">
    <property type="protein sequence ID" value="KRR22601.1"/>
    <property type="molecule type" value="Genomic_DNA"/>
</dbReference>
<name>A0A0R3MR70_9BRAD</name>
<evidence type="ECO:0000313" key="2">
    <source>
        <dbReference type="Proteomes" id="UP000052023"/>
    </source>
</evidence>
<organism evidence="1 2">
    <name type="scientific">Bradyrhizobium retamae</name>
    <dbReference type="NCBI Taxonomy" id="1300035"/>
    <lineage>
        <taxon>Bacteria</taxon>
        <taxon>Pseudomonadati</taxon>
        <taxon>Pseudomonadota</taxon>
        <taxon>Alphaproteobacteria</taxon>
        <taxon>Hyphomicrobiales</taxon>
        <taxon>Nitrobacteraceae</taxon>
        <taxon>Bradyrhizobium</taxon>
    </lineage>
</organism>
<sequence length="72" mass="7911">MEPLVDPISPRRHQLRARAEKRERSVASVEFRSRGAAVDVDQICFGLAPAPSFLRAICSNPSFGITKFAAIV</sequence>
<comment type="caution">
    <text evidence="1">The sequence shown here is derived from an EMBL/GenBank/DDBJ whole genome shotgun (WGS) entry which is preliminary data.</text>
</comment>
<reference evidence="1 2" key="1">
    <citation type="submission" date="2014-03" db="EMBL/GenBank/DDBJ databases">
        <title>Bradyrhizobium valentinum sp. nov., isolated from effective nodules of Lupinus mariae-josephae, a lupine endemic of basic-lime soils in Eastern Spain.</title>
        <authorList>
            <person name="Duran D."/>
            <person name="Rey L."/>
            <person name="Navarro A."/>
            <person name="Busquets A."/>
            <person name="Imperial J."/>
            <person name="Ruiz-Argueso T."/>
        </authorList>
    </citation>
    <scope>NUCLEOTIDE SEQUENCE [LARGE SCALE GENOMIC DNA]</scope>
    <source>
        <strain evidence="1 2">Ro19</strain>
    </source>
</reference>
<protein>
    <submittedName>
        <fullName evidence="1">Uncharacterized protein</fullName>
    </submittedName>
</protein>
<dbReference type="Proteomes" id="UP000052023">
    <property type="component" value="Unassembled WGS sequence"/>
</dbReference>
<proteinExistence type="predicted"/>
<evidence type="ECO:0000313" key="1">
    <source>
        <dbReference type="EMBL" id="KRR22601.1"/>
    </source>
</evidence>